<dbReference type="Pfam" id="PF09229">
    <property type="entry name" value="Aha1_N"/>
    <property type="match status" value="1"/>
</dbReference>
<dbReference type="PANTHER" id="PTHR13009:SF22">
    <property type="entry name" value="LD43819P"/>
    <property type="match status" value="1"/>
</dbReference>
<evidence type="ECO:0000313" key="3">
    <source>
        <dbReference type="EMBL" id="MDE52078.1"/>
    </source>
</evidence>
<comment type="similarity">
    <text evidence="1">Belongs to the AHA1 family.</text>
</comment>
<dbReference type="GO" id="GO:0051087">
    <property type="term" value="F:protein-folding chaperone binding"/>
    <property type="evidence" value="ECO:0007669"/>
    <property type="project" value="InterPro"/>
</dbReference>
<evidence type="ECO:0000259" key="2">
    <source>
        <dbReference type="SMART" id="SM01000"/>
    </source>
</evidence>
<dbReference type="PANTHER" id="PTHR13009">
    <property type="entry name" value="HEAT SHOCK PROTEIN 90 HSP90 CO-CHAPERONE AHA-1"/>
    <property type="match status" value="1"/>
</dbReference>
<dbReference type="GO" id="GO:0001671">
    <property type="term" value="F:ATPase activator activity"/>
    <property type="evidence" value="ECO:0007669"/>
    <property type="project" value="InterPro"/>
</dbReference>
<accession>A0A6G1SNU9</accession>
<proteinExistence type="inferred from homology"/>
<evidence type="ECO:0000256" key="1">
    <source>
        <dbReference type="ARBA" id="ARBA00006817"/>
    </source>
</evidence>
<feature type="domain" description="Activator of Hsp90 ATPase AHSA1-like N-terminal" evidence="2">
    <location>
        <begin position="29"/>
        <end position="169"/>
    </location>
</feature>
<dbReference type="EMBL" id="GGYP01007307">
    <property type="protein sequence ID" value="MDE52078.1"/>
    <property type="molecule type" value="Transcribed_RNA"/>
</dbReference>
<dbReference type="InterPro" id="IPR036338">
    <property type="entry name" value="Aha1"/>
</dbReference>
<gene>
    <name evidence="3" type="primary">Ahsa1</name>
    <name evidence="3" type="ORF">g.20084</name>
</gene>
<dbReference type="SMART" id="SM01000">
    <property type="entry name" value="Aha1_N"/>
    <property type="match status" value="1"/>
</dbReference>
<dbReference type="SUPFAM" id="SSF103111">
    <property type="entry name" value="Activator of Hsp90 ATPase, Aha1"/>
    <property type="match status" value="1"/>
</dbReference>
<sequence>MAKWGEGDPRWIVEERPDAVNVNNWHWTEKEATPWSRETFDTLFVGAVIEQSNIGKVTIDSVGTVQGEACINNRKAKLIYIYDWDIELKWSGRVNGNDQVVNGLVRIPNLSDENDIDEIDVSVTVNDDDKKSHPDISEALKEMVRKSGADILRQKCQQYIQMLKTEFSAGVILPKKST</sequence>
<reference evidence="3" key="1">
    <citation type="submission" date="2018-10" db="EMBL/GenBank/DDBJ databases">
        <title>Transcriptome assembly of Aceria tosichella (Wheat curl mite) Type 2.</title>
        <authorList>
            <person name="Scully E.D."/>
            <person name="Geib S.M."/>
            <person name="Palmer N.A."/>
            <person name="Gupta A.K."/>
            <person name="Sarath G."/>
            <person name="Tatineni S."/>
        </authorList>
    </citation>
    <scope>NUCLEOTIDE SEQUENCE</scope>
    <source>
        <strain evidence="3">LincolnNE</strain>
    </source>
</reference>
<protein>
    <submittedName>
        <fullName evidence="3">Activator heat shock protein ATPase 1</fullName>
    </submittedName>
</protein>
<dbReference type="GO" id="GO:0006457">
    <property type="term" value="P:protein folding"/>
    <property type="evidence" value="ECO:0007669"/>
    <property type="project" value="TreeGrafter"/>
</dbReference>
<organism evidence="3">
    <name type="scientific">Aceria tosichella</name>
    <name type="common">wheat curl mite</name>
    <dbReference type="NCBI Taxonomy" id="561515"/>
    <lineage>
        <taxon>Eukaryota</taxon>
        <taxon>Metazoa</taxon>
        <taxon>Ecdysozoa</taxon>
        <taxon>Arthropoda</taxon>
        <taxon>Chelicerata</taxon>
        <taxon>Arachnida</taxon>
        <taxon>Acari</taxon>
        <taxon>Acariformes</taxon>
        <taxon>Trombidiformes</taxon>
        <taxon>Prostigmata</taxon>
        <taxon>Eupodina</taxon>
        <taxon>Eriophyoidea</taxon>
        <taxon>Eriophyidae</taxon>
        <taxon>Eriophyinae</taxon>
        <taxon>Aceriini</taxon>
        <taxon>Aceria</taxon>
    </lineage>
</organism>
<name>A0A6G1SNU9_9ACAR</name>
<dbReference type="GO" id="GO:0005829">
    <property type="term" value="C:cytosol"/>
    <property type="evidence" value="ECO:0007669"/>
    <property type="project" value="TreeGrafter"/>
</dbReference>
<dbReference type="Gene3D" id="3.15.10.20">
    <property type="entry name" value="Activator of Hsp90 ATPase Aha1, N-terminal domain"/>
    <property type="match status" value="1"/>
</dbReference>
<dbReference type="InterPro" id="IPR015310">
    <property type="entry name" value="AHSA1-like_N"/>
</dbReference>
<dbReference type="AlphaFoldDB" id="A0A6G1SNU9"/>
<keyword evidence="3" id="KW-0346">Stress response</keyword>